<dbReference type="SUPFAM" id="SSF47413">
    <property type="entry name" value="lambda repressor-like DNA-binding domains"/>
    <property type="match status" value="1"/>
</dbReference>
<sequence length="382" mass="39800">MGDVEEFAARVRALKERDGRSYEALGRRLGVSASTLHRYGSGAAVPESFAVVERLTRLCGATPDETRELEERWRRADLVRRPPAKPVVPVAAGATAPGPGPGSGPAPAPGVASVPVPVPARPRRGRKAWLVVGVVAGVVALVLGAALLPGHGREPQGAEPRGTEPPLPFTYTVASDLWENGCGHTYLVDRLPARVPAPPAPADAARWAGALGAVDGGQTLVRVTVQGKGASAVVLHGLHVRVAGRAEPLPWAGYRMDEGCGGAVTPRMFTVDLDAPRPLARPVDGYDASGEEGRTLPAVAFPYAVTAAEPGELLVSARAVGCDCRWYLELEWSAQGRSGVVRIADRGGEAFRTSGRAQGSPVHVHDPSKGLWITGSESGQGG</sequence>
<dbReference type="Gene3D" id="1.10.260.40">
    <property type="entry name" value="lambda repressor-like DNA-binding domains"/>
    <property type="match status" value="1"/>
</dbReference>
<dbReference type="SMART" id="SM00530">
    <property type="entry name" value="HTH_XRE"/>
    <property type="match status" value="1"/>
</dbReference>
<dbReference type="InterPro" id="IPR010982">
    <property type="entry name" value="Lambda_DNA-bd_dom_sf"/>
</dbReference>
<proteinExistence type="predicted"/>
<feature type="transmembrane region" description="Helical" evidence="2">
    <location>
        <begin position="128"/>
        <end position="148"/>
    </location>
</feature>
<dbReference type="CDD" id="cd00093">
    <property type="entry name" value="HTH_XRE"/>
    <property type="match status" value="1"/>
</dbReference>
<evidence type="ECO:0000259" key="3">
    <source>
        <dbReference type="SMART" id="SM00530"/>
    </source>
</evidence>
<feature type="compositionally biased region" description="Pro residues" evidence="1">
    <location>
        <begin position="98"/>
        <end position="108"/>
    </location>
</feature>
<dbReference type="InterPro" id="IPR001387">
    <property type="entry name" value="Cro/C1-type_HTH"/>
</dbReference>
<protein>
    <submittedName>
        <fullName evidence="4">Helix-turn-helix domain-containing protein</fullName>
    </submittedName>
</protein>
<gene>
    <name evidence="4" type="ORF">ACH407_11260</name>
</gene>
<feature type="region of interest" description="Disordered" evidence="1">
    <location>
        <begin position="89"/>
        <end position="112"/>
    </location>
</feature>
<dbReference type="RefSeq" id="WP_398708587.1">
    <property type="nucleotide sequence ID" value="NZ_JBIRUI010000004.1"/>
</dbReference>
<accession>A0ABW7U3C3</accession>
<keyword evidence="2" id="KW-1133">Transmembrane helix</keyword>
<feature type="region of interest" description="Disordered" evidence="1">
    <location>
        <begin position="352"/>
        <end position="382"/>
    </location>
</feature>
<organism evidence="4 5">
    <name type="scientific">Streptomyces litmocidini</name>
    <dbReference type="NCBI Taxonomy" id="67318"/>
    <lineage>
        <taxon>Bacteria</taxon>
        <taxon>Bacillati</taxon>
        <taxon>Actinomycetota</taxon>
        <taxon>Actinomycetes</taxon>
        <taxon>Kitasatosporales</taxon>
        <taxon>Streptomycetaceae</taxon>
        <taxon>Streptomyces</taxon>
    </lineage>
</organism>
<keyword evidence="5" id="KW-1185">Reference proteome</keyword>
<evidence type="ECO:0000313" key="4">
    <source>
        <dbReference type="EMBL" id="MFI1714138.1"/>
    </source>
</evidence>
<dbReference type="Pfam" id="PF13560">
    <property type="entry name" value="HTH_31"/>
    <property type="match status" value="1"/>
</dbReference>
<keyword evidence="2" id="KW-0472">Membrane</keyword>
<evidence type="ECO:0000313" key="5">
    <source>
        <dbReference type="Proteomes" id="UP001611339"/>
    </source>
</evidence>
<keyword evidence="2" id="KW-0812">Transmembrane</keyword>
<evidence type="ECO:0000256" key="1">
    <source>
        <dbReference type="SAM" id="MobiDB-lite"/>
    </source>
</evidence>
<comment type="caution">
    <text evidence="4">The sequence shown here is derived from an EMBL/GenBank/DDBJ whole genome shotgun (WGS) entry which is preliminary data.</text>
</comment>
<name>A0ABW7U3C3_9ACTN</name>
<dbReference type="Proteomes" id="UP001611339">
    <property type="component" value="Unassembled WGS sequence"/>
</dbReference>
<dbReference type="EMBL" id="JBIRUI010000004">
    <property type="protein sequence ID" value="MFI1714138.1"/>
    <property type="molecule type" value="Genomic_DNA"/>
</dbReference>
<reference evidence="4 5" key="1">
    <citation type="submission" date="2024-10" db="EMBL/GenBank/DDBJ databases">
        <title>The Natural Products Discovery Center: Release of the First 8490 Sequenced Strains for Exploring Actinobacteria Biosynthetic Diversity.</title>
        <authorList>
            <person name="Kalkreuter E."/>
            <person name="Kautsar S.A."/>
            <person name="Yang D."/>
            <person name="Bader C.D."/>
            <person name="Teijaro C.N."/>
            <person name="Fluegel L."/>
            <person name="Davis C.M."/>
            <person name="Simpson J.R."/>
            <person name="Lauterbach L."/>
            <person name="Steele A.D."/>
            <person name="Gui C."/>
            <person name="Meng S."/>
            <person name="Li G."/>
            <person name="Viehrig K."/>
            <person name="Ye F."/>
            <person name="Su P."/>
            <person name="Kiefer A.F."/>
            <person name="Nichols A."/>
            <person name="Cepeda A.J."/>
            <person name="Yan W."/>
            <person name="Fan B."/>
            <person name="Jiang Y."/>
            <person name="Adhikari A."/>
            <person name="Zheng C.-J."/>
            <person name="Schuster L."/>
            <person name="Cowan T.M."/>
            <person name="Smanski M.J."/>
            <person name="Chevrette M.G."/>
            <person name="De Carvalho L.P.S."/>
            <person name="Shen B."/>
        </authorList>
    </citation>
    <scope>NUCLEOTIDE SEQUENCE [LARGE SCALE GENOMIC DNA]</scope>
    <source>
        <strain evidence="4 5">NPDC020602</strain>
    </source>
</reference>
<feature type="domain" description="HTH cro/C1-type" evidence="3">
    <location>
        <begin position="10"/>
        <end position="66"/>
    </location>
</feature>
<evidence type="ECO:0000256" key="2">
    <source>
        <dbReference type="SAM" id="Phobius"/>
    </source>
</evidence>